<dbReference type="GO" id="GO:0016020">
    <property type="term" value="C:membrane"/>
    <property type="evidence" value="ECO:0007669"/>
    <property type="project" value="UniProtKB-SubCell"/>
</dbReference>
<dbReference type="AlphaFoldDB" id="A0A4U6D251"/>
<gene>
    <name evidence="7" type="ORF">FDK13_21045</name>
</gene>
<dbReference type="EMBL" id="SZVO01000010">
    <property type="protein sequence ID" value="TKT90227.1"/>
    <property type="molecule type" value="Genomic_DNA"/>
</dbReference>
<feature type="transmembrane region" description="Helical" evidence="5">
    <location>
        <begin position="72"/>
        <end position="98"/>
    </location>
</feature>
<evidence type="ECO:0000256" key="5">
    <source>
        <dbReference type="SAM" id="Phobius"/>
    </source>
</evidence>
<feature type="transmembrane region" description="Helical" evidence="5">
    <location>
        <begin position="409"/>
        <end position="432"/>
    </location>
</feature>
<feature type="transmembrane region" description="Helical" evidence="5">
    <location>
        <begin position="134"/>
        <end position="151"/>
    </location>
</feature>
<organism evidence="7 8">
    <name type="scientific">Dyadobacter frigoris</name>
    <dbReference type="NCBI Taxonomy" id="2576211"/>
    <lineage>
        <taxon>Bacteria</taxon>
        <taxon>Pseudomonadati</taxon>
        <taxon>Bacteroidota</taxon>
        <taxon>Cytophagia</taxon>
        <taxon>Cytophagales</taxon>
        <taxon>Spirosomataceae</taxon>
        <taxon>Dyadobacter</taxon>
    </lineage>
</organism>
<dbReference type="Proteomes" id="UP000304900">
    <property type="component" value="Unassembled WGS sequence"/>
</dbReference>
<sequence length="502" mass="57164">MEKDTQIFFQNKRADNSSFQSRIRQIFWIEKLSNKTGLLILLFISLVFGTLIVFKGIVAGAFILLSIIVPAVIYGIVMYPLFGISILMVMAYFLFFIMKTGIDFPLGTAMDGIQGLLILGFFIHQKKKPDWDSLKGSISFMILLWIGYNFVEIVNPTAESRLAWVYTIRSVAIVMLMYFVFMYQIKTVKSIRIILKIWIFLSVLAALYAYKQEYFGFSDAEQAWLDSDPNIADLLYIAGHWRKFSIFSDPVAFSYNMVVSSILCICLITNTKKTWKKAVLIFFIFLLLTAMLFSGTRGAYVLLPAAMVLFLILRFSRQVLIGSAIAAVFIVFLIFVPTSDQNILRFQTAFKPSEDVSFKARTVNQKRIQPYIWSHPMGGGLGATGAWGQRFAPNSYLAHFPPDSGYVRVAVELGWIGLLLFCCLMFSIMRTGIDNYYTIRNKELKTYCMAVLLIIFAYNIGNYPQEALVQFPSNIYFYLAVALINVTKKIDDRIASSNEISF</sequence>
<feature type="transmembrane region" description="Helical" evidence="5">
    <location>
        <begin position="467"/>
        <end position="486"/>
    </location>
</feature>
<feature type="transmembrane region" description="Helical" evidence="5">
    <location>
        <begin position="163"/>
        <end position="181"/>
    </location>
</feature>
<evidence type="ECO:0000256" key="2">
    <source>
        <dbReference type="ARBA" id="ARBA00022692"/>
    </source>
</evidence>
<evidence type="ECO:0000313" key="8">
    <source>
        <dbReference type="Proteomes" id="UP000304900"/>
    </source>
</evidence>
<evidence type="ECO:0000313" key="7">
    <source>
        <dbReference type="EMBL" id="TKT90227.1"/>
    </source>
</evidence>
<dbReference type="Pfam" id="PF04932">
    <property type="entry name" value="Wzy_C"/>
    <property type="match status" value="1"/>
</dbReference>
<evidence type="ECO:0000256" key="4">
    <source>
        <dbReference type="ARBA" id="ARBA00023136"/>
    </source>
</evidence>
<feature type="transmembrane region" description="Helical" evidence="5">
    <location>
        <begin position="193"/>
        <end position="210"/>
    </location>
</feature>
<keyword evidence="8" id="KW-1185">Reference proteome</keyword>
<dbReference type="OrthoDB" id="783093at2"/>
<comment type="caution">
    <text evidence="7">The sequence shown here is derived from an EMBL/GenBank/DDBJ whole genome shotgun (WGS) entry which is preliminary data.</text>
</comment>
<comment type="subcellular location">
    <subcellularLocation>
        <location evidence="1">Membrane</location>
        <topology evidence="1">Multi-pass membrane protein</topology>
    </subcellularLocation>
</comment>
<evidence type="ECO:0000256" key="3">
    <source>
        <dbReference type="ARBA" id="ARBA00022989"/>
    </source>
</evidence>
<feature type="transmembrane region" description="Helical" evidence="5">
    <location>
        <begin position="371"/>
        <end position="389"/>
    </location>
</feature>
<keyword evidence="4 5" id="KW-0472">Membrane</keyword>
<protein>
    <submittedName>
        <fullName evidence="7">O-antigen ligase family protein</fullName>
    </submittedName>
</protein>
<dbReference type="RefSeq" id="WP_137341990.1">
    <property type="nucleotide sequence ID" value="NZ_BSQH01000004.1"/>
</dbReference>
<feature type="transmembrane region" description="Helical" evidence="5">
    <location>
        <begin position="38"/>
        <end position="65"/>
    </location>
</feature>
<feature type="transmembrane region" description="Helical" evidence="5">
    <location>
        <begin position="251"/>
        <end position="268"/>
    </location>
</feature>
<keyword evidence="3 5" id="KW-1133">Transmembrane helix</keyword>
<reference evidence="7 8" key="1">
    <citation type="submission" date="2019-05" db="EMBL/GenBank/DDBJ databases">
        <title>Dyadobacter AR-3-8 sp. nov., isolated from arctic soil.</title>
        <authorList>
            <person name="Chaudhary D.K."/>
        </authorList>
    </citation>
    <scope>NUCLEOTIDE SEQUENCE [LARGE SCALE GENOMIC DNA]</scope>
    <source>
        <strain evidence="7 8">AR-3-8</strain>
    </source>
</reference>
<dbReference type="PANTHER" id="PTHR37422:SF17">
    <property type="entry name" value="O-ANTIGEN LIGASE"/>
    <property type="match status" value="1"/>
</dbReference>
<dbReference type="PANTHER" id="PTHR37422">
    <property type="entry name" value="TEICHURONIC ACID BIOSYNTHESIS PROTEIN TUAE"/>
    <property type="match status" value="1"/>
</dbReference>
<accession>A0A4U6D251</accession>
<feature type="transmembrane region" description="Helical" evidence="5">
    <location>
        <begin position="280"/>
        <end position="313"/>
    </location>
</feature>
<feature type="domain" description="O-antigen ligase-related" evidence="6">
    <location>
        <begin position="283"/>
        <end position="422"/>
    </location>
</feature>
<name>A0A4U6D251_9BACT</name>
<keyword evidence="2 5" id="KW-0812">Transmembrane</keyword>
<keyword evidence="7" id="KW-0436">Ligase</keyword>
<feature type="transmembrane region" description="Helical" evidence="5">
    <location>
        <begin position="104"/>
        <end position="122"/>
    </location>
</feature>
<dbReference type="GO" id="GO:0016874">
    <property type="term" value="F:ligase activity"/>
    <property type="evidence" value="ECO:0007669"/>
    <property type="project" value="UniProtKB-KW"/>
</dbReference>
<proteinExistence type="predicted"/>
<dbReference type="InterPro" id="IPR051533">
    <property type="entry name" value="WaaL-like"/>
</dbReference>
<dbReference type="InterPro" id="IPR007016">
    <property type="entry name" value="O-antigen_ligase-rel_domated"/>
</dbReference>
<feature type="transmembrane region" description="Helical" evidence="5">
    <location>
        <begin position="319"/>
        <end position="336"/>
    </location>
</feature>
<feature type="transmembrane region" description="Helical" evidence="5">
    <location>
        <begin position="444"/>
        <end position="461"/>
    </location>
</feature>
<evidence type="ECO:0000259" key="6">
    <source>
        <dbReference type="Pfam" id="PF04932"/>
    </source>
</evidence>
<evidence type="ECO:0000256" key="1">
    <source>
        <dbReference type="ARBA" id="ARBA00004141"/>
    </source>
</evidence>